<evidence type="ECO:0000313" key="1">
    <source>
        <dbReference type="EMBL" id="CAF1596626.1"/>
    </source>
</evidence>
<name>A0A816AK54_9BILA</name>
<protein>
    <submittedName>
        <fullName evidence="1">Uncharacterized protein</fullName>
    </submittedName>
</protein>
<accession>A0A816AK54</accession>
<organism evidence="1 3">
    <name type="scientific">Didymodactylos carnosus</name>
    <dbReference type="NCBI Taxonomy" id="1234261"/>
    <lineage>
        <taxon>Eukaryota</taxon>
        <taxon>Metazoa</taxon>
        <taxon>Spiralia</taxon>
        <taxon>Gnathifera</taxon>
        <taxon>Rotifera</taxon>
        <taxon>Eurotatoria</taxon>
        <taxon>Bdelloidea</taxon>
        <taxon>Philodinida</taxon>
        <taxon>Philodinidae</taxon>
        <taxon>Didymodactylos</taxon>
    </lineage>
</organism>
<dbReference type="EMBL" id="CAJOBC010101133">
    <property type="protein sequence ID" value="CAF4471627.1"/>
    <property type="molecule type" value="Genomic_DNA"/>
</dbReference>
<proteinExistence type="predicted"/>
<dbReference type="AlphaFoldDB" id="A0A816AK54"/>
<keyword evidence="3" id="KW-1185">Reference proteome</keyword>
<sequence length="153" mass="18773">KNIFILIKNKNDLSRQQQFLIDYYMKFKKRIINLEEQNESFEEQLKLLGKFIFSTSQWNNNLEKFHLLPVLNNIFFNRQKIDVTIFNKFDQYEWCKEILCGELLAGIFKSIYYKQQQKEEYEINEFELEIFRKNINKLGKNYTIENLNVEFIN</sequence>
<feature type="non-terminal residue" evidence="1">
    <location>
        <position position="1"/>
    </location>
</feature>
<comment type="caution">
    <text evidence="1">The sequence shown here is derived from an EMBL/GenBank/DDBJ whole genome shotgun (WGS) entry which is preliminary data.</text>
</comment>
<dbReference type="EMBL" id="CAJNOQ010034830">
    <property type="protein sequence ID" value="CAF1596626.1"/>
    <property type="molecule type" value="Genomic_DNA"/>
</dbReference>
<dbReference type="Proteomes" id="UP000681722">
    <property type="component" value="Unassembled WGS sequence"/>
</dbReference>
<dbReference type="Proteomes" id="UP000663829">
    <property type="component" value="Unassembled WGS sequence"/>
</dbReference>
<evidence type="ECO:0000313" key="3">
    <source>
        <dbReference type="Proteomes" id="UP000663829"/>
    </source>
</evidence>
<gene>
    <name evidence="1" type="ORF">GPM918_LOCUS42135</name>
    <name evidence="2" type="ORF">SRO942_LOCUS43319</name>
</gene>
<reference evidence="1" key="1">
    <citation type="submission" date="2021-02" db="EMBL/GenBank/DDBJ databases">
        <authorList>
            <person name="Nowell W R."/>
        </authorList>
    </citation>
    <scope>NUCLEOTIDE SEQUENCE</scope>
</reference>
<evidence type="ECO:0000313" key="2">
    <source>
        <dbReference type="EMBL" id="CAF4471627.1"/>
    </source>
</evidence>